<keyword evidence="7 8" id="KW-0472">Membrane</keyword>
<dbReference type="Pfam" id="PF01925">
    <property type="entry name" value="TauE"/>
    <property type="match status" value="1"/>
</dbReference>
<evidence type="ECO:0000256" key="8">
    <source>
        <dbReference type="RuleBase" id="RU363041"/>
    </source>
</evidence>
<keyword evidence="5 8" id="KW-0812">Transmembrane</keyword>
<dbReference type="EMBL" id="CP058214">
    <property type="protein sequence ID" value="QPC41944.1"/>
    <property type="molecule type" value="Genomic_DNA"/>
</dbReference>
<evidence type="ECO:0000313" key="9">
    <source>
        <dbReference type="EMBL" id="QPC41944.1"/>
    </source>
</evidence>
<feature type="transmembrane region" description="Helical" evidence="8">
    <location>
        <begin position="171"/>
        <end position="197"/>
    </location>
</feature>
<dbReference type="PANTHER" id="PTHR30269">
    <property type="entry name" value="TRANSMEMBRANE PROTEIN YFCA"/>
    <property type="match status" value="1"/>
</dbReference>
<feature type="transmembrane region" description="Helical" evidence="8">
    <location>
        <begin position="233"/>
        <end position="251"/>
    </location>
</feature>
<name>A0A7S8C218_9HYPH</name>
<dbReference type="PANTHER" id="PTHR30269:SF32">
    <property type="entry name" value="MEMBRANE TRANSPORTER PROTEIN-RELATED"/>
    <property type="match status" value="1"/>
</dbReference>
<evidence type="ECO:0000256" key="6">
    <source>
        <dbReference type="ARBA" id="ARBA00022989"/>
    </source>
</evidence>
<evidence type="ECO:0000256" key="7">
    <source>
        <dbReference type="ARBA" id="ARBA00023136"/>
    </source>
</evidence>
<keyword evidence="6 8" id="KW-1133">Transmembrane helix</keyword>
<evidence type="ECO:0000313" key="10">
    <source>
        <dbReference type="Proteomes" id="UP000593594"/>
    </source>
</evidence>
<keyword evidence="10" id="KW-1185">Reference proteome</keyword>
<evidence type="ECO:0000256" key="3">
    <source>
        <dbReference type="ARBA" id="ARBA00022448"/>
    </source>
</evidence>
<proteinExistence type="inferred from homology"/>
<keyword evidence="3" id="KW-0813">Transport</keyword>
<dbReference type="Proteomes" id="UP000593594">
    <property type="component" value="Chromosome"/>
</dbReference>
<reference evidence="9 10" key="1">
    <citation type="submission" date="2020-06" db="EMBL/GenBank/DDBJ databases">
        <title>Genome sequence of 2 isolates from Red Sea Mangroves.</title>
        <authorList>
            <person name="Sefrji F."/>
            <person name="Michoud G."/>
            <person name="Merlino G."/>
            <person name="Daffonchio D."/>
        </authorList>
    </citation>
    <scope>NUCLEOTIDE SEQUENCE [LARGE SCALE GENOMIC DNA]</scope>
    <source>
        <strain evidence="9 10">R1DC25</strain>
    </source>
</reference>
<evidence type="ECO:0000256" key="2">
    <source>
        <dbReference type="ARBA" id="ARBA00009142"/>
    </source>
</evidence>
<feature type="transmembrane region" description="Helical" evidence="8">
    <location>
        <begin position="79"/>
        <end position="98"/>
    </location>
</feature>
<evidence type="ECO:0000256" key="4">
    <source>
        <dbReference type="ARBA" id="ARBA00022475"/>
    </source>
</evidence>
<feature type="transmembrane region" description="Helical" evidence="8">
    <location>
        <begin position="136"/>
        <end position="165"/>
    </location>
</feature>
<dbReference type="KEGG" id="kmn:HW532_03975"/>
<comment type="similarity">
    <text evidence="2 8">Belongs to the 4-toluene sulfonate uptake permease (TSUP) (TC 2.A.102) family.</text>
</comment>
<keyword evidence="4 8" id="KW-1003">Cell membrane</keyword>
<dbReference type="GO" id="GO:0005886">
    <property type="term" value="C:plasma membrane"/>
    <property type="evidence" value="ECO:0007669"/>
    <property type="project" value="UniProtKB-SubCell"/>
</dbReference>
<organism evidence="9 10">
    <name type="scientific">Kaustia mangrovi</name>
    <dbReference type="NCBI Taxonomy" id="2593653"/>
    <lineage>
        <taxon>Bacteria</taxon>
        <taxon>Pseudomonadati</taxon>
        <taxon>Pseudomonadota</taxon>
        <taxon>Alphaproteobacteria</taxon>
        <taxon>Hyphomicrobiales</taxon>
        <taxon>Parvibaculaceae</taxon>
        <taxon>Kaustia</taxon>
    </lineage>
</organism>
<dbReference type="InterPro" id="IPR052017">
    <property type="entry name" value="TSUP"/>
</dbReference>
<dbReference type="InterPro" id="IPR002781">
    <property type="entry name" value="TM_pro_TauE-like"/>
</dbReference>
<accession>A0A7S8C218</accession>
<feature type="transmembrane region" description="Helical" evidence="8">
    <location>
        <begin position="43"/>
        <end position="67"/>
    </location>
</feature>
<sequence>MTASDILTPETLLLLAAIYLLGGTVKGAAAFGQPLVTIPLSSFVLPVPAALAISTVPVFVSNIVQLVQNRHEWRDATHYWIFYLPLAAGMVVGLQALARVDQAVLLVLIGALILVFVTTQSLGLRPALTHPPARGILAGSGLLSGLAAGTTSFVGFPSLLVFTAYGLERRLFALITSVMFLMSTAILSGGLTVLGYYNREELVAASLCTLPSIGGQMIGQRLRNRVSEKQLRALIYVLLSGVAVGLIVRGLR</sequence>
<gene>
    <name evidence="9" type="ORF">HW532_03975</name>
</gene>
<dbReference type="RefSeq" id="WP_213163171.1">
    <property type="nucleotide sequence ID" value="NZ_CP058214.1"/>
</dbReference>
<dbReference type="AlphaFoldDB" id="A0A7S8C218"/>
<evidence type="ECO:0000256" key="1">
    <source>
        <dbReference type="ARBA" id="ARBA00004651"/>
    </source>
</evidence>
<protein>
    <recommendedName>
        <fullName evidence="8">Probable membrane transporter protein</fullName>
    </recommendedName>
</protein>
<feature type="transmembrane region" description="Helical" evidence="8">
    <location>
        <begin position="104"/>
        <end position="124"/>
    </location>
</feature>
<evidence type="ECO:0000256" key="5">
    <source>
        <dbReference type="ARBA" id="ARBA00022692"/>
    </source>
</evidence>
<comment type="subcellular location">
    <subcellularLocation>
        <location evidence="1 8">Cell membrane</location>
        <topology evidence="1 8">Multi-pass membrane protein</topology>
    </subcellularLocation>
</comment>